<dbReference type="InterPro" id="IPR000073">
    <property type="entry name" value="AB_hydrolase_1"/>
</dbReference>
<dbReference type="EMBL" id="JBHSDS010000006">
    <property type="protein sequence ID" value="MFC4358366.1"/>
    <property type="molecule type" value="Genomic_DNA"/>
</dbReference>
<evidence type="ECO:0000313" key="2">
    <source>
        <dbReference type="EMBL" id="MFC4358366.1"/>
    </source>
</evidence>
<gene>
    <name evidence="2" type="ORF">ACFO0N_10460</name>
</gene>
<dbReference type="PRINTS" id="PR00111">
    <property type="entry name" value="ABHYDROLASE"/>
</dbReference>
<evidence type="ECO:0000313" key="3">
    <source>
        <dbReference type="Proteomes" id="UP001595921"/>
    </source>
</evidence>
<sequence>MNASVTAYDFGDTFLPDGDGRFTDADSRLPDGSAPADDTLHADDALHAVTRADATTRTATDADGRRVAYAEYGDPDGTPLLFLHGTPGSRLLGALYDRTARRRGVRVLAPDRPGYGASTPWPTRSLVDAGAFLVPVLDDAGVDRARVVGFSGGGPHALAFAATHGGRVTTVDAVGGAVPPAVQSTTPTVQRLLGTMASRTPRLLGAMLRGQRWVVERTDASAVVSQYTSADGDPVPEPVAELVGRDFVEALARSRSGVVVESRLHAAEWGSDLDRVSAPVRLWHGDRDTNVPVGGARRLADRLPDGRLTVLDGADHLGSLLRSRAHVLDRDGDQPSDSTGTGDG</sequence>
<dbReference type="GO" id="GO:0016787">
    <property type="term" value="F:hydrolase activity"/>
    <property type="evidence" value="ECO:0007669"/>
    <property type="project" value="UniProtKB-KW"/>
</dbReference>
<evidence type="ECO:0000259" key="1">
    <source>
        <dbReference type="Pfam" id="PF00561"/>
    </source>
</evidence>
<dbReference type="RefSeq" id="WP_267623931.1">
    <property type="nucleotide sequence ID" value="NZ_JAODIW010000008.1"/>
</dbReference>
<organism evidence="2 3">
    <name type="scientific">Halobium salinum</name>
    <dbReference type="NCBI Taxonomy" id="1364940"/>
    <lineage>
        <taxon>Archaea</taxon>
        <taxon>Methanobacteriati</taxon>
        <taxon>Methanobacteriota</taxon>
        <taxon>Stenosarchaea group</taxon>
        <taxon>Halobacteria</taxon>
        <taxon>Halobacteriales</taxon>
        <taxon>Haloferacaceae</taxon>
        <taxon>Halobium</taxon>
    </lineage>
</organism>
<dbReference type="PANTHER" id="PTHR43433:SF10">
    <property type="entry name" value="AB HYDROLASE-1 DOMAIN-CONTAINING PROTEIN"/>
    <property type="match status" value="1"/>
</dbReference>
<feature type="domain" description="AB hydrolase-1" evidence="1">
    <location>
        <begin position="79"/>
        <end position="320"/>
    </location>
</feature>
<dbReference type="PANTHER" id="PTHR43433">
    <property type="entry name" value="HYDROLASE, ALPHA/BETA FOLD FAMILY PROTEIN"/>
    <property type="match status" value="1"/>
</dbReference>
<dbReference type="AlphaFoldDB" id="A0ABD5PC50"/>
<protein>
    <submittedName>
        <fullName evidence="2">Alpha/beta fold hydrolase</fullName>
    </submittedName>
</protein>
<dbReference type="Gene3D" id="3.40.50.1820">
    <property type="entry name" value="alpha/beta hydrolase"/>
    <property type="match status" value="1"/>
</dbReference>
<name>A0ABD5PC50_9EURY</name>
<keyword evidence="2" id="KW-0378">Hydrolase</keyword>
<dbReference type="Proteomes" id="UP001595921">
    <property type="component" value="Unassembled WGS sequence"/>
</dbReference>
<dbReference type="SUPFAM" id="SSF53474">
    <property type="entry name" value="alpha/beta-Hydrolases"/>
    <property type="match status" value="1"/>
</dbReference>
<proteinExistence type="predicted"/>
<accession>A0ABD5PC50</accession>
<dbReference type="Pfam" id="PF00561">
    <property type="entry name" value="Abhydrolase_1"/>
    <property type="match status" value="1"/>
</dbReference>
<dbReference type="InterPro" id="IPR029058">
    <property type="entry name" value="AB_hydrolase_fold"/>
</dbReference>
<reference evidence="2 3" key="1">
    <citation type="journal article" date="2019" name="Int. J. Syst. Evol. Microbiol.">
        <title>The Global Catalogue of Microorganisms (GCM) 10K type strain sequencing project: providing services to taxonomists for standard genome sequencing and annotation.</title>
        <authorList>
            <consortium name="The Broad Institute Genomics Platform"/>
            <consortium name="The Broad Institute Genome Sequencing Center for Infectious Disease"/>
            <person name="Wu L."/>
            <person name="Ma J."/>
        </authorList>
    </citation>
    <scope>NUCLEOTIDE SEQUENCE [LARGE SCALE GENOMIC DNA]</scope>
    <source>
        <strain evidence="2 3">CGMCC 1.12553</strain>
    </source>
</reference>
<keyword evidence="3" id="KW-1185">Reference proteome</keyword>
<dbReference type="InterPro" id="IPR050471">
    <property type="entry name" value="AB_hydrolase"/>
</dbReference>
<comment type="caution">
    <text evidence="2">The sequence shown here is derived from an EMBL/GenBank/DDBJ whole genome shotgun (WGS) entry which is preliminary data.</text>
</comment>